<dbReference type="EMBL" id="KV454005">
    <property type="protein sequence ID" value="ODQ45332.1"/>
    <property type="molecule type" value="Genomic_DNA"/>
</dbReference>
<organism evidence="1 2">
    <name type="scientific">Pichia membranifaciens NRRL Y-2026</name>
    <dbReference type="NCBI Taxonomy" id="763406"/>
    <lineage>
        <taxon>Eukaryota</taxon>
        <taxon>Fungi</taxon>
        <taxon>Dikarya</taxon>
        <taxon>Ascomycota</taxon>
        <taxon>Saccharomycotina</taxon>
        <taxon>Pichiomycetes</taxon>
        <taxon>Pichiales</taxon>
        <taxon>Pichiaceae</taxon>
        <taxon>Pichia</taxon>
    </lineage>
</organism>
<evidence type="ECO:0000313" key="2">
    <source>
        <dbReference type="Proteomes" id="UP000094455"/>
    </source>
</evidence>
<keyword evidence="2" id="KW-1185">Reference proteome</keyword>
<dbReference type="Proteomes" id="UP000094455">
    <property type="component" value="Unassembled WGS sequence"/>
</dbReference>
<dbReference type="GeneID" id="30178430"/>
<dbReference type="RefSeq" id="XP_019016445.1">
    <property type="nucleotide sequence ID" value="XM_019161743.1"/>
</dbReference>
<evidence type="ECO:0000313" key="1">
    <source>
        <dbReference type="EMBL" id="ODQ45332.1"/>
    </source>
</evidence>
<gene>
    <name evidence="1" type="ORF">PICMEDRAFT_17791</name>
</gene>
<proteinExistence type="predicted"/>
<reference evidence="1 2" key="1">
    <citation type="journal article" date="2016" name="Proc. Natl. Acad. Sci. U.S.A.">
        <title>Comparative genomics of biotechnologically important yeasts.</title>
        <authorList>
            <person name="Riley R."/>
            <person name="Haridas S."/>
            <person name="Wolfe K.H."/>
            <person name="Lopes M.R."/>
            <person name="Hittinger C.T."/>
            <person name="Goeker M."/>
            <person name="Salamov A.A."/>
            <person name="Wisecaver J.H."/>
            <person name="Long T.M."/>
            <person name="Calvey C.H."/>
            <person name="Aerts A.L."/>
            <person name="Barry K.W."/>
            <person name="Choi C."/>
            <person name="Clum A."/>
            <person name="Coughlan A.Y."/>
            <person name="Deshpande S."/>
            <person name="Douglass A.P."/>
            <person name="Hanson S.J."/>
            <person name="Klenk H.-P."/>
            <person name="LaButti K.M."/>
            <person name="Lapidus A."/>
            <person name="Lindquist E.A."/>
            <person name="Lipzen A.M."/>
            <person name="Meier-Kolthoff J.P."/>
            <person name="Ohm R.A."/>
            <person name="Otillar R.P."/>
            <person name="Pangilinan J.L."/>
            <person name="Peng Y."/>
            <person name="Rokas A."/>
            <person name="Rosa C.A."/>
            <person name="Scheuner C."/>
            <person name="Sibirny A.A."/>
            <person name="Slot J.C."/>
            <person name="Stielow J.B."/>
            <person name="Sun H."/>
            <person name="Kurtzman C.P."/>
            <person name="Blackwell M."/>
            <person name="Grigoriev I.V."/>
            <person name="Jeffries T.W."/>
        </authorList>
    </citation>
    <scope>NUCLEOTIDE SEQUENCE [LARGE SCALE GENOMIC DNA]</scope>
    <source>
        <strain evidence="1 2">NRRL Y-2026</strain>
    </source>
</reference>
<dbReference type="OrthoDB" id="3987184at2759"/>
<name>A0A1E3NGT7_9ASCO</name>
<accession>A0A1E3NGT7</accession>
<dbReference type="AlphaFoldDB" id="A0A1E3NGT7"/>
<protein>
    <submittedName>
        <fullName evidence="1">Uncharacterized protein</fullName>
    </submittedName>
</protein>
<sequence>MSSRQDRQQDTSESHLDRKLERLAKIYDLPLILNERLAIINSTTNLDTYQGLILPRHALSSNNSHLSGQQVSHIDFFDSDDLGSASVGGAIGANSSSNLNDGGIGISNHTHDDYDHDIGHSNSIDEFGAANSSHDNNGQGILSLADGSASTNASNSKLRNPTVLVGHGIGHNGGVPINNLSKIPSYQWGFKHEDLSSSNSSKYILNALGSRDSCSISSLAGNMPNINSSGLNSRMVRLPIKNDTSSNVNYYDSHNGLKVLGDTIQGGTERSLMNGLPYYNIEMAEQLIRKLNLNKKLGFKASNTNTSWFSDSMNETIDDIEYLHGEVILNQFVNNKRVIRNYQWLLYWNDKLGNKKLIDSLRNQNENVMSYTTYERLKNLRNKKFRKLQQKRSMIRQDMVKLDTAKEDKRNEYRVKFGAVPDNLDFLVNGEKSKIAKEIYGEELLRQEDELIEKENAIPEYEEELEISPSELEEAELEEKKEAAEGAAAASKMIPSSRFGGDSEFNKEQEIVLEKEFAVDDPKLLAIQNKLYGVHKSMRLQNEAKSKNGIITSKVVKIKRKPNPNALGFSNIRSCKPSFL</sequence>
<dbReference type="STRING" id="763406.A0A1E3NGT7"/>